<reference evidence="13 15" key="1">
    <citation type="submission" date="2016-11" db="EMBL/GenBank/DDBJ databases">
        <authorList>
            <person name="Jaros S."/>
            <person name="Januszkiewicz K."/>
            <person name="Wedrychowicz H."/>
        </authorList>
    </citation>
    <scope>NUCLEOTIDE SEQUENCE [LARGE SCALE GENOMIC DNA]</scope>
    <source>
        <strain evidence="13 15">DSM 784</strain>
    </source>
</reference>
<protein>
    <submittedName>
        <fullName evidence="14">TonB-dependent receptor</fullName>
    </submittedName>
    <submittedName>
        <fullName evidence="13">TonB-linked outer membrane protein, SusC/RagA family</fullName>
    </submittedName>
</protein>
<dbReference type="GO" id="GO:0009279">
    <property type="term" value="C:cell outer membrane"/>
    <property type="evidence" value="ECO:0007669"/>
    <property type="project" value="UniProtKB-SubCell"/>
</dbReference>
<dbReference type="Pfam" id="PF13715">
    <property type="entry name" value="CarbopepD_reg_2"/>
    <property type="match status" value="1"/>
</dbReference>
<dbReference type="InterPro" id="IPR008969">
    <property type="entry name" value="CarboxyPept-like_regulatory"/>
</dbReference>
<evidence type="ECO:0000256" key="10">
    <source>
        <dbReference type="SAM" id="SignalP"/>
    </source>
</evidence>
<evidence type="ECO:0000259" key="12">
    <source>
        <dbReference type="Pfam" id="PF07715"/>
    </source>
</evidence>
<proteinExistence type="inferred from homology"/>
<organism evidence="13 15">
    <name type="scientific">Chitinophaga sancti</name>
    <dbReference type="NCBI Taxonomy" id="1004"/>
    <lineage>
        <taxon>Bacteria</taxon>
        <taxon>Pseudomonadati</taxon>
        <taxon>Bacteroidota</taxon>
        <taxon>Chitinophagia</taxon>
        <taxon>Chitinophagales</taxon>
        <taxon>Chitinophagaceae</taxon>
        <taxon>Chitinophaga</taxon>
    </lineage>
</organism>
<keyword evidence="6 8" id="KW-0472">Membrane</keyword>
<dbReference type="Proteomes" id="UP000183788">
    <property type="component" value="Unassembled WGS sequence"/>
</dbReference>
<dbReference type="PROSITE" id="PS52016">
    <property type="entry name" value="TONB_DEPENDENT_REC_3"/>
    <property type="match status" value="1"/>
</dbReference>
<dbReference type="InterPro" id="IPR039426">
    <property type="entry name" value="TonB-dep_rcpt-like"/>
</dbReference>
<dbReference type="SUPFAM" id="SSF49464">
    <property type="entry name" value="Carboxypeptidase regulatory domain-like"/>
    <property type="match status" value="1"/>
</dbReference>
<keyword evidence="5 9" id="KW-0798">TonB box</keyword>
<feature type="chain" id="PRO_5013358044" evidence="10">
    <location>
        <begin position="22"/>
        <end position="1008"/>
    </location>
</feature>
<comment type="similarity">
    <text evidence="8 9">Belongs to the TonB-dependent receptor family.</text>
</comment>
<dbReference type="InterPro" id="IPR023996">
    <property type="entry name" value="TonB-dep_OMP_SusC/RagA"/>
</dbReference>
<comment type="subcellular location">
    <subcellularLocation>
        <location evidence="1 8">Cell outer membrane</location>
        <topology evidence="1 8">Multi-pass membrane protein</topology>
    </subcellularLocation>
</comment>
<dbReference type="Gene3D" id="2.60.40.1120">
    <property type="entry name" value="Carboxypeptidase-like, regulatory domain"/>
    <property type="match status" value="1"/>
</dbReference>
<evidence type="ECO:0000256" key="8">
    <source>
        <dbReference type="PROSITE-ProRule" id="PRU01360"/>
    </source>
</evidence>
<feature type="domain" description="TonB-dependent receptor plug" evidence="12">
    <location>
        <begin position="114"/>
        <end position="217"/>
    </location>
</feature>
<keyword evidence="10" id="KW-0732">Signal</keyword>
<evidence type="ECO:0000256" key="1">
    <source>
        <dbReference type="ARBA" id="ARBA00004571"/>
    </source>
</evidence>
<evidence type="ECO:0000256" key="4">
    <source>
        <dbReference type="ARBA" id="ARBA00022692"/>
    </source>
</evidence>
<evidence type="ECO:0000256" key="5">
    <source>
        <dbReference type="ARBA" id="ARBA00023077"/>
    </source>
</evidence>
<reference evidence="14 16" key="2">
    <citation type="submission" date="2023-11" db="EMBL/GenBank/DDBJ databases">
        <title>MicrobeMod: A computational toolkit for identifying prokaryotic methylation and restriction-modification with nanopore sequencing.</title>
        <authorList>
            <person name="Crits-Christoph A."/>
            <person name="Kang S.C."/>
            <person name="Lee H."/>
            <person name="Ostrov N."/>
        </authorList>
    </citation>
    <scope>NUCLEOTIDE SEQUENCE [LARGE SCALE GENOMIC DNA]</scope>
    <source>
        <strain evidence="14 16">ATCC 23090</strain>
    </source>
</reference>
<keyword evidence="3 8" id="KW-1134">Transmembrane beta strand</keyword>
<name>A0A1K1S5W7_9BACT</name>
<evidence type="ECO:0000313" key="13">
    <source>
        <dbReference type="EMBL" id="SFW79452.1"/>
    </source>
</evidence>
<dbReference type="Pfam" id="PF00593">
    <property type="entry name" value="TonB_dep_Rec_b-barrel"/>
    <property type="match status" value="1"/>
</dbReference>
<dbReference type="EMBL" id="CP140154">
    <property type="protein sequence ID" value="WQG90716.1"/>
    <property type="molecule type" value="Genomic_DNA"/>
</dbReference>
<dbReference type="OrthoDB" id="9768177at2"/>
<dbReference type="SUPFAM" id="SSF56935">
    <property type="entry name" value="Porins"/>
    <property type="match status" value="1"/>
</dbReference>
<gene>
    <name evidence="13" type="ORF">SAMN05661012_04807</name>
    <name evidence="14" type="ORF">SR876_04350</name>
</gene>
<evidence type="ECO:0000256" key="2">
    <source>
        <dbReference type="ARBA" id="ARBA00022448"/>
    </source>
</evidence>
<dbReference type="InterPro" id="IPR023997">
    <property type="entry name" value="TonB-dep_OMP_SusC/RagA_CS"/>
</dbReference>
<evidence type="ECO:0000313" key="16">
    <source>
        <dbReference type="Proteomes" id="UP001326715"/>
    </source>
</evidence>
<dbReference type="Pfam" id="PF07715">
    <property type="entry name" value="Plug"/>
    <property type="match status" value="1"/>
</dbReference>
<dbReference type="InterPro" id="IPR000531">
    <property type="entry name" value="Beta-barrel_TonB"/>
</dbReference>
<keyword evidence="7 8" id="KW-0998">Cell outer membrane</keyword>
<dbReference type="NCBIfam" id="TIGR04056">
    <property type="entry name" value="OMP_RagA_SusC"/>
    <property type="match status" value="1"/>
</dbReference>
<dbReference type="InterPro" id="IPR012910">
    <property type="entry name" value="Plug_dom"/>
</dbReference>
<dbReference type="RefSeq" id="WP_072363763.1">
    <property type="nucleotide sequence ID" value="NZ_CP139972.1"/>
</dbReference>
<evidence type="ECO:0000313" key="15">
    <source>
        <dbReference type="Proteomes" id="UP000183788"/>
    </source>
</evidence>
<evidence type="ECO:0000313" key="14">
    <source>
        <dbReference type="EMBL" id="WQG90716.1"/>
    </source>
</evidence>
<dbReference type="Gene3D" id="2.40.170.20">
    <property type="entry name" value="TonB-dependent receptor, beta-barrel domain"/>
    <property type="match status" value="1"/>
</dbReference>
<sequence length="1008" mass="108766">MKKRVTLLTAFLLMLCCQLFAQENSNIRGQIKDSKGNALPGVTIRVKGTNQGTTSKGDGSFSLAVPGTATLEISYVGYTSQEIAVNGRSSINITLTDGKTDLGEVVVIGYGTQKKQDVTSAITSVSTKDISSRPIVSAVEAITGKAPGVQVSVPSGQPGGDLSVKVRGIGSPNGGEPLYVVDGVLASSIKTIDPSTIESISVLKDASAAGIYGAAGSTNGVVMITTKQGSKGAMKVDANVYTGMQQIVKKLDVLNNSQWVDLMTDIHGSKPSLPSFYNLDSTNNKWQDIIYRKAMQTGANVGMSGGSEKGTYYFNVGYLNQDGIMVGSNFNRYSVKLSIDQKPKDWLRIGGNISYNRSYQRSTPQNASTQNGGAVIAALVTPEYIPIKMPAGSPYPGVYGYSNFFSGDNPLSDIWQAENKTISNNLLGNVYTEITLPYNIKYRSQFNAIMEDSRYDWFLNPYTSLYGISLTGAGRENTSEVFRYSWDNTLTYDKHFGKHALNVVVGTSSLEEKIATGSQYGTGFASGSVTTLNGASTNYSIGTGRYNWTTNSYFGRVMYSYADRYLLTATLRADGSSRVGINNRWGKFPAVSVGWKVSQEKFMENVTFVQNLKIRAGYGSTGNLPPYTMLYPTYSLLSAGSAYSWSSGAASPGVSPSSQIGNPNLRWESAKQTNIGFDASFLQSRITFSADYYYKKVDDMIFTQQLPLTTGGATTAVNLPGHDINKGVELSANAVIVDKKDWGWDLSANISFNNNKITGMDSTTSYQTGGVSVGGSKQPIYTGIIKNGYSLGTFWGYKAMGVDPQTGNMVYSANMMDLGNALPKYTYGINTNFHYKNISLDVLFDGVHGNKVYNETRMEIENLTGYTNESASVLRRWKQAGDVTDIPRAKDNGSTNATAAALLQSQISSNYVEDGSFFRLRSATLAYKVDASLLKHIGIAGLRVYATAQNLFTITNYKGYYPEINGFGTGTNNQATNAGSSASLMTLGVDNGTYPAAKTYTLGLNVQF</sequence>
<dbReference type="STRING" id="1004.SAMN05661012_04807"/>
<dbReference type="AlphaFoldDB" id="A0A1K1S5W7"/>
<dbReference type="Gene3D" id="2.170.130.10">
    <property type="entry name" value="TonB-dependent receptor, plug domain"/>
    <property type="match status" value="1"/>
</dbReference>
<keyword evidence="14" id="KW-0675">Receptor</keyword>
<feature type="signal peptide" evidence="10">
    <location>
        <begin position="1"/>
        <end position="21"/>
    </location>
</feature>
<feature type="domain" description="TonB-dependent receptor-like beta-barrel" evidence="11">
    <location>
        <begin position="399"/>
        <end position="951"/>
    </location>
</feature>
<dbReference type="EMBL" id="FPIZ01000017">
    <property type="protein sequence ID" value="SFW79452.1"/>
    <property type="molecule type" value="Genomic_DNA"/>
</dbReference>
<accession>A0A1K1S5W7</accession>
<evidence type="ECO:0000256" key="3">
    <source>
        <dbReference type="ARBA" id="ARBA00022452"/>
    </source>
</evidence>
<evidence type="ECO:0000256" key="7">
    <source>
        <dbReference type="ARBA" id="ARBA00023237"/>
    </source>
</evidence>
<keyword evidence="16" id="KW-1185">Reference proteome</keyword>
<dbReference type="Proteomes" id="UP001326715">
    <property type="component" value="Chromosome"/>
</dbReference>
<dbReference type="InterPro" id="IPR037066">
    <property type="entry name" value="Plug_dom_sf"/>
</dbReference>
<evidence type="ECO:0000256" key="6">
    <source>
        <dbReference type="ARBA" id="ARBA00023136"/>
    </source>
</evidence>
<keyword evidence="2 8" id="KW-0813">Transport</keyword>
<dbReference type="NCBIfam" id="TIGR04057">
    <property type="entry name" value="SusC_RagA_signa"/>
    <property type="match status" value="1"/>
</dbReference>
<evidence type="ECO:0000259" key="11">
    <source>
        <dbReference type="Pfam" id="PF00593"/>
    </source>
</evidence>
<evidence type="ECO:0000256" key="9">
    <source>
        <dbReference type="RuleBase" id="RU003357"/>
    </source>
</evidence>
<keyword evidence="4 8" id="KW-0812">Transmembrane</keyword>
<dbReference type="InterPro" id="IPR036942">
    <property type="entry name" value="Beta-barrel_TonB_sf"/>
</dbReference>